<name>X5ML53_9HYPH</name>
<keyword evidence="12" id="KW-1133">Transmembrane helix</keyword>
<dbReference type="InterPro" id="IPR000014">
    <property type="entry name" value="PAS"/>
</dbReference>
<organism evidence="15 16">
    <name type="scientific">Candidatus Phaeomarinibacter ectocarpi</name>
    <dbReference type="NCBI Taxonomy" id="1458461"/>
    <lineage>
        <taxon>Bacteria</taxon>
        <taxon>Pseudomonadati</taxon>
        <taxon>Pseudomonadota</taxon>
        <taxon>Alphaproteobacteria</taxon>
        <taxon>Hyphomicrobiales</taxon>
        <taxon>Parvibaculaceae</taxon>
        <taxon>Candidatus Phaeomarinibacter</taxon>
    </lineage>
</organism>
<dbReference type="InterPro" id="IPR029016">
    <property type="entry name" value="GAF-like_dom_sf"/>
</dbReference>
<dbReference type="GO" id="GO:0009927">
    <property type="term" value="F:histidine phosphotransfer kinase activity"/>
    <property type="evidence" value="ECO:0007669"/>
    <property type="project" value="TreeGrafter"/>
</dbReference>
<evidence type="ECO:0000256" key="8">
    <source>
        <dbReference type="ARBA" id="ARBA00022840"/>
    </source>
</evidence>
<feature type="transmembrane region" description="Helical" evidence="12">
    <location>
        <begin position="79"/>
        <end position="97"/>
    </location>
</feature>
<dbReference type="SMART" id="SM00091">
    <property type="entry name" value="PAS"/>
    <property type="match status" value="1"/>
</dbReference>
<dbReference type="InterPro" id="IPR035965">
    <property type="entry name" value="PAS-like_dom_sf"/>
</dbReference>
<feature type="transmembrane region" description="Helical" evidence="12">
    <location>
        <begin position="39"/>
        <end position="59"/>
    </location>
</feature>
<gene>
    <name evidence="15" type="ORF">BN1012_Phect956</name>
</gene>
<feature type="transmembrane region" description="Helical" evidence="12">
    <location>
        <begin position="151"/>
        <end position="169"/>
    </location>
</feature>
<keyword evidence="9" id="KW-0902">Two-component regulatory system</keyword>
<dbReference type="InterPro" id="IPR036097">
    <property type="entry name" value="HisK_dim/P_sf"/>
</dbReference>
<dbReference type="InterPro" id="IPR013656">
    <property type="entry name" value="PAS_4"/>
</dbReference>
<accession>X5ML53</accession>
<dbReference type="CDD" id="cd00082">
    <property type="entry name" value="HisKA"/>
    <property type="match status" value="1"/>
</dbReference>
<keyword evidence="4" id="KW-0597">Phosphoprotein</keyword>
<evidence type="ECO:0000259" key="13">
    <source>
        <dbReference type="PROSITE" id="PS50109"/>
    </source>
</evidence>
<dbReference type="Gene3D" id="1.10.287.130">
    <property type="match status" value="1"/>
</dbReference>
<evidence type="ECO:0000259" key="14">
    <source>
        <dbReference type="PROSITE" id="PS50112"/>
    </source>
</evidence>
<dbReference type="Pfam" id="PF13185">
    <property type="entry name" value="GAF_2"/>
    <property type="match status" value="1"/>
</dbReference>
<keyword evidence="7 15" id="KW-0418">Kinase</keyword>
<dbReference type="Gene3D" id="3.30.450.20">
    <property type="entry name" value="PAS domain"/>
    <property type="match status" value="1"/>
</dbReference>
<dbReference type="Pfam" id="PF08448">
    <property type="entry name" value="PAS_4"/>
    <property type="match status" value="1"/>
</dbReference>
<keyword evidence="11" id="KW-0175">Coiled coil</keyword>
<dbReference type="CDD" id="cd16922">
    <property type="entry name" value="HATPase_EvgS-ArcB-TorS-like"/>
    <property type="match status" value="1"/>
</dbReference>
<dbReference type="InterPro" id="IPR003594">
    <property type="entry name" value="HATPase_dom"/>
</dbReference>
<dbReference type="HOGENOM" id="CLU_364372_0_0_5"/>
<evidence type="ECO:0000256" key="5">
    <source>
        <dbReference type="ARBA" id="ARBA00022679"/>
    </source>
</evidence>
<dbReference type="PANTHER" id="PTHR43047:SF63">
    <property type="entry name" value="HISTIDINE KINASE"/>
    <property type="match status" value="1"/>
</dbReference>
<feature type="transmembrane region" description="Helical" evidence="12">
    <location>
        <begin position="103"/>
        <end position="121"/>
    </location>
</feature>
<comment type="subcellular location">
    <subcellularLocation>
        <location evidence="2">Membrane</location>
    </subcellularLocation>
</comment>
<dbReference type="PANTHER" id="PTHR43047">
    <property type="entry name" value="TWO-COMPONENT HISTIDINE PROTEIN KINASE"/>
    <property type="match status" value="1"/>
</dbReference>
<feature type="domain" description="PAS" evidence="14">
    <location>
        <begin position="218"/>
        <end position="288"/>
    </location>
</feature>
<proteinExistence type="predicted"/>
<evidence type="ECO:0000313" key="15">
    <source>
        <dbReference type="EMBL" id="CDO59170.1"/>
    </source>
</evidence>
<evidence type="ECO:0000256" key="4">
    <source>
        <dbReference type="ARBA" id="ARBA00022553"/>
    </source>
</evidence>
<dbReference type="InterPro" id="IPR003661">
    <property type="entry name" value="HisK_dim/P_dom"/>
</dbReference>
<feature type="domain" description="Histidine kinase" evidence="13">
    <location>
        <begin position="526"/>
        <end position="747"/>
    </location>
</feature>
<evidence type="ECO:0000313" key="16">
    <source>
        <dbReference type="Proteomes" id="UP000032160"/>
    </source>
</evidence>
<sequence length="766" mass="83804">MKLAMFNRIMSNHRGLPLLFPLIAVLVLATLETHVSSTTIGLWMLAVICVWIEIAVFAFRYYSGRLSSDAKKLTTSLTVRYLNANIVWSAMLLIFWSPDNASQDFFLLLLFVAHLSVATATTAYEWRIYLACTMPITGAIVTACLQSNESIYLGVGALVVLVYLFMLAVTKQVIAQGESAISLRLEHDDLIRDLAKAKAQSDSALKEAEAANSQLTISERRFRALVDHAFDGIGIISDDGRIQFATETVARMFDATPEQLIGYRVDHLATPEFRPEVQDALGTLLAKAGNTASMSGWAETFSGRKIWIETTARNMLHDESVNGMVLNVRDATARMSADSELKMHLSVLEKLATGTTMPEVLSELTSAMEEQKPGMRASILLLDEESTLRYGSAPSLPPLYKDIFDGMLANEESGPCGIAASTGEPVIVTDTSNHPIFADRQDLVAKMEIGAVWSFPVKSRDGRVLGSVAMIYRTPRAPSDSDLTFINGAAKLAAVAIERRRAEQRLAEALRTAEIANHSKSQFLANMSHELRTPLNAIIGFSEMIREEMFGPIGTPEYIEYIGDIHSSGRHLLELINDILDISKIEAGQFEIDETWSDLKILARWSADLVRPRAQENQVTLVIDIADNIPQAYVDERAVKQIMLNLLSNATKFTPAGGDVTLSARLADDHDLILSVTDTGIGIEPHLIAKVMEPFGQAEGPMARSHGGTGLGLPITKSLAEIHGGTLILESEPGVGTTVTVRMPAWRTTREGPDQHTDDQAQVAAQ</sequence>
<dbReference type="Pfam" id="PF00512">
    <property type="entry name" value="HisKA"/>
    <property type="match status" value="1"/>
</dbReference>
<dbReference type="PROSITE" id="PS50109">
    <property type="entry name" value="HIS_KIN"/>
    <property type="match status" value="1"/>
</dbReference>
<dbReference type="EMBL" id="HG966617">
    <property type="protein sequence ID" value="CDO59170.1"/>
    <property type="molecule type" value="Genomic_DNA"/>
</dbReference>
<evidence type="ECO:0000256" key="9">
    <source>
        <dbReference type="ARBA" id="ARBA00023012"/>
    </source>
</evidence>
<dbReference type="GO" id="GO:0000155">
    <property type="term" value="F:phosphorelay sensor kinase activity"/>
    <property type="evidence" value="ECO:0007669"/>
    <property type="project" value="InterPro"/>
</dbReference>
<dbReference type="Pfam" id="PF02518">
    <property type="entry name" value="HATPase_c"/>
    <property type="match status" value="1"/>
</dbReference>
<feature type="coiled-coil region" evidence="11">
    <location>
        <begin position="180"/>
        <end position="214"/>
    </location>
</feature>
<keyword evidence="16" id="KW-1185">Reference proteome</keyword>
<dbReference type="SUPFAM" id="SSF47384">
    <property type="entry name" value="Homodimeric domain of signal transducing histidine kinase"/>
    <property type="match status" value="1"/>
</dbReference>
<comment type="catalytic activity">
    <reaction evidence="1">
        <text>ATP + protein L-histidine = ADP + protein N-phospho-L-histidine.</text>
        <dbReference type="EC" id="2.7.13.3"/>
    </reaction>
</comment>
<keyword evidence="12" id="KW-0812">Transmembrane</keyword>
<protein>
    <recommendedName>
        <fullName evidence="3">histidine kinase</fullName>
        <ecNumber evidence="3">2.7.13.3</ecNumber>
    </recommendedName>
</protein>
<dbReference type="Proteomes" id="UP000032160">
    <property type="component" value="Chromosome I"/>
</dbReference>
<dbReference type="PRINTS" id="PR00344">
    <property type="entry name" value="BCTRLSENSOR"/>
</dbReference>
<dbReference type="NCBIfam" id="TIGR00229">
    <property type="entry name" value="sensory_box"/>
    <property type="match status" value="1"/>
</dbReference>
<dbReference type="KEGG" id="pect:BN1012_Phect956"/>
<reference evidence="15 16" key="1">
    <citation type="journal article" date="2014" name="Front. Genet.">
        <title>Genome and metabolic network of "Candidatus Phaeomarinobacter ectocarpi" Ec32, a new candidate genus of Alphaproteobacteria frequently associated with brown algae.</title>
        <authorList>
            <person name="Dittami S.M."/>
            <person name="Barbeyron T."/>
            <person name="Boyen C."/>
            <person name="Cambefort J."/>
            <person name="Collet G."/>
            <person name="Delage L."/>
            <person name="Gobet A."/>
            <person name="Groisillier A."/>
            <person name="Leblanc C."/>
            <person name="Michel G."/>
            <person name="Scornet D."/>
            <person name="Siegel A."/>
            <person name="Tapia J.E."/>
            <person name="Tonon T."/>
        </authorList>
    </citation>
    <scope>NUCLEOTIDE SEQUENCE [LARGE SCALE GENOMIC DNA]</scope>
    <source>
        <strain evidence="15 16">Ec32</strain>
    </source>
</reference>
<dbReference type="Gene3D" id="3.30.450.40">
    <property type="match status" value="1"/>
</dbReference>
<dbReference type="STRING" id="1458461.BN1012_Phect956"/>
<dbReference type="SMART" id="SM00388">
    <property type="entry name" value="HisKA"/>
    <property type="match status" value="1"/>
</dbReference>
<evidence type="ECO:0000256" key="7">
    <source>
        <dbReference type="ARBA" id="ARBA00022777"/>
    </source>
</evidence>
<evidence type="ECO:0000256" key="3">
    <source>
        <dbReference type="ARBA" id="ARBA00012438"/>
    </source>
</evidence>
<evidence type="ECO:0000256" key="12">
    <source>
        <dbReference type="SAM" id="Phobius"/>
    </source>
</evidence>
<dbReference type="Gene3D" id="3.30.565.10">
    <property type="entry name" value="Histidine kinase-like ATPase, C-terminal domain"/>
    <property type="match status" value="1"/>
</dbReference>
<dbReference type="SUPFAM" id="SSF55785">
    <property type="entry name" value="PYP-like sensor domain (PAS domain)"/>
    <property type="match status" value="1"/>
</dbReference>
<dbReference type="EC" id="2.7.13.3" evidence="3"/>
<evidence type="ECO:0000256" key="11">
    <source>
        <dbReference type="SAM" id="Coils"/>
    </source>
</evidence>
<keyword evidence="6" id="KW-0547">Nucleotide-binding</keyword>
<dbReference type="FunFam" id="1.10.287.130:FF:000038">
    <property type="entry name" value="Sensory transduction histidine kinase"/>
    <property type="match status" value="1"/>
</dbReference>
<dbReference type="InterPro" id="IPR005467">
    <property type="entry name" value="His_kinase_dom"/>
</dbReference>
<dbReference type="InterPro" id="IPR036890">
    <property type="entry name" value="HATPase_C_sf"/>
</dbReference>
<dbReference type="InterPro" id="IPR004358">
    <property type="entry name" value="Sig_transdc_His_kin-like_C"/>
</dbReference>
<evidence type="ECO:0000256" key="6">
    <source>
        <dbReference type="ARBA" id="ARBA00022741"/>
    </source>
</evidence>
<dbReference type="GO" id="GO:0005524">
    <property type="term" value="F:ATP binding"/>
    <property type="evidence" value="ECO:0007669"/>
    <property type="project" value="UniProtKB-KW"/>
</dbReference>
<dbReference type="PROSITE" id="PS50112">
    <property type="entry name" value="PAS"/>
    <property type="match status" value="1"/>
</dbReference>
<keyword evidence="10 12" id="KW-0472">Membrane</keyword>
<keyword evidence="5" id="KW-0808">Transferase</keyword>
<dbReference type="GO" id="GO:0005886">
    <property type="term" value="C:plasma membrane"/>
    <property type="evidence" value="ECO:0007669"/>
    <property type="project" value="TreeGrafter"/>
</dbReference>
<evidence type="ECO:0000256" key="2">
    <source>
        <dbReference type="ARBA" id="ARBA00004370"/>
    </source>
</evidence>
<evidence type="ECO:0000256" key="1">
    <source>
        <dbReference type="ARBA" id="ARBA00000085"/>
    </source>
</evidence>
<keyword evidence="8" id="KW-0067">ATP-binding</keyword>
<dbReference type="AlphaFoldDB" id="X5ML53"/>
<feature type="coiled-coil region" evidence="11">
    <location>
        <begin position="492"/>
        <end position="519"/>
    </location>
</feature>
<dbReference type="SUPFAM" id="SSF55781">
    <property type="entry name" value="GAF domain-like"/>
    <property type="match status" value="1"/>
</dbReference>
<dbReference type="CDD" id="cd00130">
    <property type="entry name" value="PAS"/>
    <property type="match status" value="1"/>
</dbReference>
<dbReference type="SMART" id="SM00387">
    <property type="entry name" value="HATPase_c"/>
    <property type="match status" value="1"/>
</dbReference>
<dbReference type="SMART" id="SM00065">
    <property type="entry name" value="GAF"/>
    <property type="match status" value="1"/>
</dbReference>
<dbReference type="InterPro" id="IPR003018">
    <property type="entry name" value="GAF"/>
</dbReference>
<evidence type="ECO:0000256" key="10">
    <source>
        <dbReference type="ARBA" id="ARBA00023136"/>
    </source>
</evidence>
<dbReference type="SUPFAM" id="SSF55874">
    <property type="entry name" value="ATPase domain of HSP90 chaperone/DNA topoisomerase II/histidine kinase"/>
    <property type="match status" value="1"/>
</dbReference>